<keyword evidence="1" id="KW-1133">Transmembrane helix</keyword>
<dbReference type="AlphaFoldDB" id="A0A081PDA9"/>
<evidence type="ECO:0000313" key="4">
    <source>
        <dbReference type="Proteomes" id="UP000028007"/>
    </source>
</evidence>
<keyword evidence="1" id="KW-0812">Transmembrane</keyword>
<feature type="transmembrane region" description="Helical" evidence="1">
    <location>
        <begin position="233"/>
        <end position="253"/>
    </location>
</feature>
<dbReference type="PANTHER" id="PTHR36927:SF4">
    <property type="entry name" value="BLR5718 PROTEIN"/>
    <property type="match status" value="1"/>
</dbReference>
<feature type="transmembrane region" description="Helical" evidence="1">
    <location>
        <begin position="344"/>
        <end position="362"/>
    </location>
</feature>
<keyword evidence="1" id="KW-0472">Membrane</keyword>
<evidence type="ECO:0000259" key="2">
    <source>
        <dbReference type="Pfam" id="PF01757"/>
    </source>
</evidence>
<evidence type="ECO:0000313" key="3">
    <source>
        <dbReference type="EMBL" id="KEQ28682.1"/>
    </source>
</evidence>
<dbReference type="Pfam" id="PF01757">
    <property type="entry name" value="Acyl_transf_3"/>
    <property type="match status" value="1"/>
</dbReference>
<protein>
    <recommendedName>
        <fullName evidence="2">Acyltransferase 3 domain-containing protein</fullName>
    </recommendedName>
</protein>
<evidence type="ECO:0000256" key="1">
    <source>
        <dbReference type="SAM" id="Phobius"/>
    </source>
</evidence>
<comment type="caution">
    <text evidence="3">The sequence shown here is derived from an EMBL/GenBank/DDBJ whole genome shotgun (WGS) entry which is preliminary data.</text>
</comment>
<feature type="transmembrane region" description="Helical" evidence="1">
    <location>
        <begin position="368"/>
        <end position="388"/>
    </location>
</feature>
<keyword evidence="4" id="KW-1185">Reference proteome</keyword>
<feature type="transmembrane region" description="Helical" evidence="1">
    <location>
        <begin position="104"/>
        <end position="124"/>
    </location>
</feature>
<proteinExistence type="predicted"/>
<feature type="transmembrane region" description="Helical" evidence="1">
    <location>
        <begin position="73"/>
        <end position="92"/>
    </location>
</feature>
<dbReference type="EMBL" id="JNFF01000110">
    <property type="protein sequence ID" value="KEQ28682.1"/>
    <property type="molecule type" value="Genomic_DNA"/>
</dbReference>
<feature type="transmembrane region" description="Helical" evidence="1">
    <location>
        <begin position="195"/>
        <end position="213"/>
    </location>
</feature>
<organism evidence="3 4">
    <name type="scientific">Pedobacter antarcticus 4BY</name>
    <dbReference type="NCBI Taxonomy" id="1358423"/>
    <lineage>
        <taxon>Bacteria</taxon>
        <taxon>Pseudomonadati</taxon>
        <taxon>Bacteroidota</taxon>
        <taxon>Sphingobacteriia</taxon>
        <taxon>Sphingobacteriales</taxon>
        <taxon>Sphingobacteriaceae</taxon>
        <taxon>Pedobacter</taxon>
    </lineage>
</organism>
<reference evidence="3 4" key="1">
    <citation type="journal article" date="1992" name="Int. J. Syst. Bacteriol.">
        <title>Sphingobacterium antarcticus sp. nov. a Psychrotrophic Bacterium from the Soils of Schirmacher Oasis, Antarctica.</title>
        <authorList>
            <person name="Shivaji S."/>
            <person name="Ray M.K."/>
            <person name="Rao N.S."/>
            <person name="Saiserr L."/>
            <person name="Jagannadham M.V."/>
            <person name="Kumar G.S."/>
            <person name="Reddy G."/>
            <person name="Bhargava P.M."/>
        </authorList>
    </citation>
    <scope>NUCLEOTIDE SEQUENCE [LARGE SCALE GENOMIC DNA]</scope>
    <source>
        <strain evidence="3 4">4BY</strain>
    </source>
</reference>
<dbReference type="Proteomes" id="UP000028007">
    <property type="component" value="Unassembled WGS sequence"/>
</dbReference>
<feature type="transmembrane region" description="Helical" evidence="1">
    <location>
        <begin position="302"/>
        <end position="323"/>
    </location>
</feature>
<name>A0A081PDA9_9SPHI</name>
<dbReference type="InterPro" id="IPR002656">
    <property type="entry name" value="Acyl_transf_3_dom"/>
</dbReference>
<accession>A0A081PDA9</accession>
<feature type="transmembrane region" description="Helical" evidence="1">
    <location>
        <begin position="265"/>
        <end position="282"/>
    </location>
</feature>
<sequence length="412" mass="47853">MNSPINRTSNTLRYPWLDYLRGFLTLLVVAHHSSLAYTTFATFNKEMYVSSTNPVVDITRWLGMDYFEDFNDIFFMALMFLIGGIFLMSSIQKKGQSSFISDRFYRLFIPFLFGSTVPMLIAYLPSYYLAYGNFNLRSYIIDFFTVESWPAGPMWFIWLLFLFNLVFAILFPLVKSLMKRIGRSIGNHAHRPLKIILGFYLVAWLSYVPMVMLSGAGTWTGVGPFDFQVSRVLLYFSFFIIGIILGTSGIDQGIFGENSFFVKKWFLWVAGCILTYLLLKSIEAPLTLIYKQQKLSEVQAFLIYRSIWILSCVFSSLAFLVLFRKVFNSISPWWQKLSDNAYGIYLIHYIFVVWCQFVLTYIDLPVILKFTITFVISVGASWAVSFFLGKIEGWRRCTNKEITMPYFKVKSK</sequence>
<dbReference type="OrthoDB" id="5446016at2"/>
<feature type="transmembrane region" description="Helical" evidence="1">
    <location>
        <begin position="155"/>
        <end position="174"/>
    </location>
</feature>
<dbReference type="InterPro" id="IPR050623">
    <property type="entry name" value="Glucan_succinyl_AcylTrfase"/>
</dbReference>
<dbReference type="RefSeq" id="WP_074963948.1">
    <property type="nucleotide sequence ID" value="NZ_JNFF01000110.1"/>
</dbReference>
<feature type="domain" description="Acyltransferase 3" evidence="2">
    <location>
        <begin position="15"/>
        <end position="385"/>
    </location>
</feature>
<dbReference type="GO" id="GO:0016747">
    <property type="term" value="F:acyltransferase activity, transferring groups other than amino-acyl groups"/>
    <property type="evidence" value="ECO:0007669"/>
    <property type="project" value="InterPro"/>
</dbReference>
<gene>
    <name evidence="3" type="ORF">N180_04610</name>
</gene>
<dbReference type="PANTHER" id="PTHR36927">
    <property type="entry name" value="BLR4337 PROTEIN"/>
    <property type="match status" value="1"/>
</dbReference>
<feature type="transmembrane region" description="Helical" evidence="1">
    <location>
        <begin position="20"/>
        <end position="40"/>
    </location>
</feature>
<dbReference type="eggNOG" id="COG1835">
    <property type="taxonomic scope" value="Bacteria"/>
</dbReference>